<accession>A0ABV7KBE9</accession>
<dbReference type="EMBL" id="JBHRTK010000012">
    <property type="protein sequence ID" value="MFC3206890.1"/>
    <property type="molecule type" value="Genomic_DNA"/>
</dbReference>
<organism evidence="1 2">
    <name type="scientific">Aquamicrobium soli</name>
    <dbReference type="NCBI Taxonomy" id="1811518"/>
    <lineage>
        <taxon>Bacteria</taxon>
        <taxon>Pseudomonadati</taxon>
        <taxon>Pseudomonadota</taxon>
        <taxon>Alphaproteobacteria</taxon>
        <taxon>Hyphomicrobiales</taxon>
        <taxon>Phyllobacteriaceae</taxon>
        <taxon>Aquamicrobium</taxon>
    </lineage>
</organism>
<keyword evidence="2" id="KW-1185">Reference proteome</keyword>
<proteinExistence type="predicted"/>
<name>A0ABV7KBE9_9HYPH</name>
<gene>
    <name evidence="1" type="ORF">ACFOHJ_11755</name>
</gene>
<evidence type="ECO:0000313" key="2">
    <source>
        <dbReference type="Proteomes" id="UP001595583"/>
    </source>
</evidence>
<evidence type="ECO:0000313" key="1">
    <source>
        <dbReference type="EMBL" id="MFC3206890.1"/>
    </source>
</evidence>
<sequence>MKRCIIELPKIRISKPGFDVDTAAPENLLFHEDFLFAQPYFFGFVACPFAGYVGNGGRDQTVSATVPDVTADPVVLLFMSAVSSADAIYPMPRDRGSGSDQNGYNVDSWQVMHQVISSTQIDVRFLKGSQGRKSPAGAHMILLRRGA</sequence>
<comment type="caution">
    <text evidence="1">The sequence shown here is derived from an EMBL/GenBank/DDBJ whole genome shotgun (WGS) entry which is preliminary data.</text>
</comment>
<dbReference type="Proteomes" id="UP001595583">
    <property type="component" value="Unassembled WGS sequence"/>
</dbReference>
<reference evidence="2" key="1">
    <citation type="journal article" date="2019" name="Int. J. Syst. Evol. Microbiol.">
        <title>The Global Catalogue of Microorganisms (GCM) 10K type strain sequencing project: providing services to taxonomists for standard genome sequencing and annotation.</title>
        <authorList>
            <consortium name="The Broad Institute Genomics Platform"/>
            <consortium name="The Broad Institute Genome Sequencing Center for Infectious Disease"/>
            <person name="Wu L."/>
            <person name="Ma J."/>
        </authorList>
    </citation>
    <scope>NUCLEOTIDE SEQUENCE [LARGE SCALE GENOMIC DNA]</scope>
    <source>
        <strain evidence="2">KCTC 52165</strain>
    </source>
</reference>
<dbReference type="RefSeq" id="WP_378220691.1">
    <property type="nucleotide sequence ID" value="NZ_JBHRTK010000012.1"/>
</dbReference>
<protein>
    <submittedName>
        <fullName evidence="1">Uncharacterized protein</fullName>
    </submittedName>
</protein>